<dbReference type="EMBL" id="MN739661">
    <property type="protein sequence ID" value="QHT18973.1"/>
    <property type="molecule type" value="Genomic_DNA"/>
</dbReference>
<reference evidence="1" key="1">
    <citation type="journal article" date="2020" name="Nature">
        <title>Giant virus diversity and host interactions through global metagenomics.</title>
        <authorList>
            <person name="Schulz F."/>
            <person name="Roux S."/>
            <person name="Paez-Espino D."/>
            <person name="Jungbluth S."/>
            <person name="Walsh D.A."/>
            <person name="Denef V.J."/>
            <person name="McMahon K.D."/>
            <person name="Konstantinidis K.T."/>
            <person name="Eloe-Fadrosh E.A."/>
            <person name="Kyrpides N.C."/>
            <person name="Woyke T."/>
        </authorList>
    </citation>
    <scope>NUCLEOTIDE SEQUENCE</scope>
    <source>
        <strain evidence="1">GVMAG-M-3300023174-49</strain>
    </source>
</reference>
<dbReference type="InterPro" id="IPR029063">
    <property type="entry name" value="SAM-dependent_MTases_sf"/>
</dbReference>
<evidence type="ECO:0008006" key="2">
    <source>
        <dbReference type="Google" id="ProtNLM"/>
    </source>
</evidence>
<protein>
    <recommendedName>
        <fullName evidence="2">DNA methylase N-4/N-6 domain-containing protein</fullName>
    </recommendedName>
</protein>
<accession>A0A6C0DQY2</accession>
<dbReference type="Gene3D" id="3.40.50.150">
    <property type="entry name" value="Vaccinia Virus protein VP39"/>
    <property type="match status" value="1"/>
</dbReference>
<name>A0A6C0DQY2_9ZZZZ</name>
<dbReference type="AlphaFoldDB" id="A0A6C0DQY2"/>
<evidence type="ECO:0000313" key="1">
    <source>
        <dbReference type="EMBL" id="QHT18973.1"/>
    </source>
</evidence>
<organism evidence="1">
    <name type="scientific">viral metagenome</name>
    <dbReference type="NCBI Taxonomy" id="1070528"/>
    <lineage>
        <taxon>unclassified sequences</taxon>
        <taxon>metagenomes</taxon>
        <taxon>organismal metagenomes</taxon>
    </lineage>
</organism>
<dbReference type="SUPFAM" id="SSF53335">
    <property type="entry name" value="S-adenosyl-L-methionine-dependent methyltransferases"/>
    <property type="match status" value="1"/>
</dbReference>
<proteinExistence type="predicted"/>
<sequence>MKLLSLEKFTESLNSKNPSYREFLSVATVRIGERLVPLRQYSQEKKIDVTMLKLLYENICNRDAYLGRFYRLSLYVDPDRLLIDEKPMTARTLNNNTLTVYKNLIRNIHWLDILKNTHSGIENVPTYLNVLEDLYKNHIIDYKILTPSSLHYMKEGRLGSVFSSYYFRASIMNPYLVYSLNMNVLQGKRIFTPTLGWSSYCCGFLQCPFVEEYVGTDVISSVCTKTREIASVFSQCHNAKYEIFCEPSENLAESTPFLNKYREHFDVVFFSPPYYRLELYAGKNQSTERYKSYEEWLEKYWEKTIQLCAHVLQKGGKLCYILSGYGSDNTTDKYDLLKDMNTITAKYFQKKRILPMHNKDVYVTQHKETAEKIMIFVKE</sequence>